<sequence>MAEFADIFIAKNSDEAINYQILEPNRPHIGINGLTDYEISALWASLEHSHIKAKHELIYIDTESDAVLYQLPEDFTIALANLPEDDFISVAIVWAEYEEIHWSREKAMDKIKEIKDLAQKAQQTQQQLYFILI</sequence>
<name>A0A3Q9JMB5_9GAMM</name>
<dbReference type="AlphaFoldDB" id="A0A3Q9JMB5"/>
<dbReference type="EMBL" id="CP029822">
    <property type="protein sequence ID" value="AZS50603.1"/>
    <property type="molecule type" value="Genomic_DNA"/>
</dbReference>
<organism evidence="1 2">
    <name type="scientific">Entomomonas moraniae</name>
    <dbReference type="NCBI Taxonomy" id="2213226"/>
    <lineage>
        <taxon>Bacteria</taxon>
        <taxon>Pseudomonadati</taxon>
        <taxon>Pseudomonadota</taxon>
        <taxon>Gammaproteobacteria</taxon>
        <taxon>Pseudomonadales</taxon>
        <taxon>Pseudomonadaceae</taxon>
        <taxon>Entomomonas</taxon>
    </lineage>
</organism>
<accession>A0A3Q9JMB5</accession>
<keyword evidence="2" id="KW-1185">Reference proteome</keyword>
<reference evidence="2" key="1">
    <citation type="submission" date="2018-06" db="EMBL/GenBank/DDBJ databases">
        <title>Complete genome of Pseudomonas insecticola strain QZS01.</title>
        <authorList>
            <person name="Wang J."/>
            <person name="Su Q."/>
        </authorList>
    </citation>
    <scope>NUCLEOTIDE SEQUENCE [LARGE SCALE GENOMIC DNA]</scope>
    <source>
        <strain evidence="2">QZS01</strain>
    </source>
</reference>
<gene>
    <name evidence="1" type="ORF">DM558_07335</name>
</gene>
<protein>
    <submittedName>
        <fullName evidence="1">Uncharacterized protein</fullName>
    </submittedName>
</protein>
<proteinExistence type="predicted"/>
<evidence type="ECO:0000313" key="2">
    <source>
        <dbReference type="Proteomes" id="UP000273143"/>
    </source>
</evidence>
<dbReference type="Proteomes" id="UP000273143">
    <property type="component" value="Chromosome"/>
</dbReference>
<dbReference type="RefSeq" id="WP_127163080.1">
    <property type="nucleotide sequence ID" value="NZ_CP029822.1"/>
</dbReference>
<dbReference type="KEGG" id="emo:DM558_07335"/>
<evidence type="ECO:0000313" key="1">
    <source>
        <dbReference type="EMBL" id="AZS50603.1"/>
    </source>
</evidence>